<gene>
    <name evidence="10" type="ORF">SAMN05444338_10138</name>
</gene>
<name>A0A1H2Q0G4_9FLAO</name>
<dbReference type="UniPathway" id="UPA00219"/>
<dbReference type="PANTHER" id="PTHR41533:SF2">
    <property type="entry name" value="BLR7131 PROTEIN"/>
    <property type="match status" value="1"/>
</dbReference>
<keyword evidence="8" id="KW-0732">Signal</keyword>
<evidence type="ECO:0000256" key="5">
    <source>
        <dbReference type="ARBA" id="ARBA00022984"/>
    </source>
</evidence>
<dbReference type="InterPro" id="IPR005490">
    <property type="entry name" value="LD_TPept_cat_dom"/>
</dbReference>
<dbReference type="GO" id="GO:0008360">
    <property type="term" value="P:regulation of cell shape"/>
    <property type="evidence" value="ECO:0007669"/>
    <property type="project" value="UniProtKB-UniRule"/>
</dbReference>
<dbReference type="PROSITE" id="PS52029">
    <property type="entry name" value="LD_TPASE"/>
    <property type="match status" value="1"/>
</dbReference>
<evidence type="ECO:0000256" key="3">
    <source>
        <dbReference type="ARBA" id="ARBA00022679"/>
    </source>
</evidence>
<feature type="chain" id="PRO_5011478975" evidence="8">
    <location>
        <begin position="27"/>
        <end position="535"/>
    </location>
</feature>
<keyword evidence="11" id="KW-1185">Reference proteome</keyword>
<keyword evidence="3" id="KW-0808">Transferase</keyword>
<feature type="domain" description="L,D-TPase catalytic" evidence="9">
    <location>
        <begin position="324"/>
        <end position="478"/>
    </location>
</feature>
<dbReference type="Proteomes" id="UP000198569">
    <property type="component" value="Unassembled WGS sequence"/>
</dbReference>
<evidence type="ECO:0000256" key="7">
    <source>
        <dbReference type="PROSITE-ProRule" id="PRU01373"/>
    </source>
</evidence>
<dbReference type="InterPro" id="IPR038063">
    <property type="entry name" value="Transpep_catalytic_dom"/>
</dbReference>
<dbReference type="OrthoDB" id="9778545at2"/>
<dbReference type="GO" id="GO:0016740">
    <property type="term" value="F:transferase activity"/>
    <property type="evidence" value="ECO:0007669"/>
    <property type="project" value="UniProtKB-KW"/>
</dbReference>
<comment type="similarity">
    <text evidence="2">Belongs to the YkuD family.</text>
</comment>
<dbReference type="STRING" id="229203.SAMN05444338_10138"/>
<evidence type="ECO:0000256" key="1">
    <source>
        <dbReference type="ARBA" id="ARBA00004752"/>
    </source>
</evidence>
<dbReference type="GO" id="GO:0009252">
    <property type="term" value="P:peptidoglycan biosynthetic process"/>
    <property type="evidence" value="ECO:0007669"/>
    <property type="project" value="UniProtKB-UniPathway"/>
</dbReference>
<evidence type="ECO:0000313" key="11">
    <source>
        <dbReference type="Proteomes" id="UP000198569"/>
    </source>
</evidence>
<accession>A0A1H2Q0G4</accession>
<evidence type="ECO:0000256" key="4">
    <source>
        <dbReference type="ARBA" id="ARBA00022960"/>
    </source>
</evidence>
<evidence type="ECO:0000259" key="9">
    <source>
        <dbReference type="PROSITE" id="PS52029"/>
    </source>
</evidence>
<dbReference type="Pfam" id="PF20142">
    <property type="entry name" value="Scaffold"/>
    <property type="match status" value="1"/>
</dbReference>
<proteinExistence type="inferred from homology"/>
<dbReference type="Gene3D" id="2.40.440.10">
    <property type="entry name" value="L,D-transpeptidase catalytic domain-like"/>
    <property type="match status" value="1"/>
</dbReference>
<dbReference type="GO" id="GO:0071555">
    <property type="term" value="P:cell wall organization"/>
    <property type="evidence" value="ECO:0007669"/>
    <property type="project" value="UniProtKB-UniRule"/>
</dbReference>
<protein>
    <submittedName>
        <fullName evidence="10">Murein L,D-transpeptidase YcbB/YkuD</fullName>
    </submittedName>
</protein>
<feature type="active site" description="Nucleophile" evidence="7">
    <location>
        <position position="453"/>
    </location>
</feature>
<organism evidence="10 11">
    <name type="scientific">Flavobacterium degerlachei</name>
    <dbReference type="NCBI Taxonomy" id="229203"/>
    <lineage>
        <taxon>Bacteria</taxon>
        <taxon>Pseudomonadati</taxon>
        <taxon>Bacteroidota</taxon>
        <taxon>Flavobacteriia</taxon>
        <taxon>Flavobacteriales</taxon>
        <taxon>Flavobacteriaceae</taxon>
        <taxon>Flavobacterium</taxon>
    </lineage>
</organism>
<feature type="signal peptide" evidence="8">
    <location>
        <begin position="1"/>
        <end position="26"/>
    </location>
</feature>
<evidence type="ECO:0000313" key="10">
    <source>
        <dbReference type="EMBL" id="SDW00328.1"/>
    </source>
</evidence>
<feature type="active site" description="Proton donor/acceptor" evidence="7">
    <location>
        <position position="434"/>
    </location>
</feature>
<dbReference type="Pfam" id="PF03734">
    <property type="entry name" value="YkuD"/>
    <property type="match status" value="1"/>
</dbReference>
<keyword evidence="4 7" id="KW-0133">Cell shape</keyword>
<evidence type="ECO:0000256" key="6">
    <source>
        <dbReference type="ARBA" id="ARBA00023316"/>
    </source>
</evidence>
<comment type="pathway">
    <text evidence="1 7">Cell wall biogenesis; peptidoglycan biosynthesis.</text>
</comment>
<dbReference type="PANTHER" id="PTHR41533">
    <property type="entry name" value="L,D-TRANSPEPTIDASE HI_1667-RELATED"/>
    <property type="match status" value="1"/>
</dbReference>
<keyword evidence="5 7" id="KW-0573">Peptidoglycan synthesis</keyword>
<dbReference type="AlphaFoldDB" id="A0A1H2Q0G4"/>
<keyword evidence="6 7" id="KW-0961">Cell wall biogenesis/degradation</keyword>
<evidence type="ECO:0000256" key="2">
    <source>
        <dbReference type="ARBA" id="ARBA00005992"/>
    </source>
</evidence>
<dbReference type="EMBL" id="FNMV01000001">
    <property type="protein sequence ID" value="SDW00328.1"/>
    <property type="molecule type" value="Genomic_DNA"/>
</dbReference>
<sequence length="535" mass="62387">MRRPLIPFFFTISCFLLLLFPVTAKAGNEKTMELIVVISYQRVPSFPPLPFDSLQIDPFFKKYPRLKYLKPEVEALYQKHGYHFLWYDSNGRNEFADLLYDKINNLDQEGLKIKVPYQEKIHTILLDSGNNENPKVEEELLMSSLYFFYADRVFKGIDPKKSKELGWYLPRKKQSYVNRLDSLLQDPSLINKPDKELLGQYYKLKEALQNYRNIEKNGGWNPIVFPSKIKSLKPGDTAAAILQIRNRLYISGDLKIDTKKNEYDDELLAGILKYKERNAFTPDAELEPKHIKDLNISVNERIKTLMVNMERCRWLSPSLTQNEQYIVVNIPSFTLTFFKKGQAALISKVVVGKSMNKTVVFSGQMSQIIFSPYWNIPPNILRREILPAIAKNRNYLARHDMEWVGNRVRQRPGPQNALGKVKFVFPNSHIIYMHDTPSKSLFDKEQRAFSHGCIRVEKPRDLAIMALEDDKNWTIEKIDAAMNRRVEKSYSLKTKIPVYIGYFTSWVDPEGEVHFYDDVYGHDARLLEMLLTDSI</sequence>
<reference evidence="11" key="1">
    <citation type="submission" date="2016-10" db="EMBL/GenBank/DDBJ databases">
        <authorList>
            <person name="Varghese N."/>
            <person name="Submissions S."/>
        </authorList>
    </citation>
    <scope>NUCLEOTIDE SEQUENCE [LARGE SCALE GENOMIC DNA]</scope>
    <source>
        <strain evidence="11">DSM 15718</strain>
    </source>
</reference>
<dbReference type="InterPro" id="IPR045380">
    <property type="entry name" value="LD_TPept_scaffold_dom"/>
</dbReference>
<dbReference type="SUPFAM" id="SSF141523">
    <property type="entry name" value="L,D-transpeptidase catalytic domain-like"/>
    <property type="match status" value="1"/>
</dbReference>
<dbReference type="InterPro" id="IPR052905">
    <property type="entry name" value="LD-transpeptidase_YkuD-like"/>
</dbReference>
<dbReference type="GO" id="GO:0004180">
    <property type="term" value="F:carboxypeptidase activity"/>
    <property type="evidence" value="ECO:0007669"/>
    <property type="project" value="UniProtKB-ARBA"/>
</dbReference>
<evidence type="ECO:0000256" key="8">
    <source>
        <dbReference type="SAM" id="SignalP"/>
    </source>
</evidence>
<dbReference type="CDD" id="cd16913">
    <property type="entry name" value="YkuD_like"/>
    <property type="match status" value="1"/>
</dbReference>